<accession>A0A0D9ZRN7</accession>
<sequence length="126" mass="14316">MTRTRGEVGVGVGVGLAVAVEARDWGRKHARTLGIFRPLAATRWQPDTEFHCVVTSRGAAWLAKGRQPMLAARDISEDPIGEIFVSKQTMVERYRKQCQEYRATIHPYEADQVYDLAFDTMFRTDK</sequence>
<dbReference type="Gramene" id="OGLUM04G27490.1">
    <property type="protein sequence ID" value="OGLUM04G27490.1"/>
    <property type="gene ID" value="OGLUM04G27490"/>
</dbReference>
<name>A0A0D9ZRN7_9ORYZ</name>
<dbReference type="Proteomes" id="UP000026961">
    <property type="component" value="Chromosome 4"/>
</dbReference>
<reference evidence="1" key="1">
    <citation type="submission" date="2015-04" db="UniProtKB">
        <authorList>
            <consortium name="EnsemblPlants"/>
        </authorList>
    </citation>
    <scope>IDENTIFICATION</scope>
</reference>
<dbReference type="EnsemblPlants" id="OGLUM04G27490.1">
    <property type="protein sequence ID" value="OGLUM04G27490.1"/>
    <property type="gene ID" value="OGLUM04G27490"/>
</dbReference>
<organism evidence="1">
    <name type="scientific">Oryza glumipatula</name>
    <dbReference type="NCBI Taxonomy" id="40148"/>
    <lineage>
        <taxon>Eukaryota</taxon>
        <taxon>Viridiplantae</taxon>
        <taxon>Streptophyta</taxon>
        <taxon>Embryophyta</taxon>
        <taxon>Tracheophyta</taxon>
        <taxon>Spermatophyta</taxon>
        <taxon>Magnoliopsida</taxon>
        <taxon>Liliopsida</taxon>
        <taxon>Poales</taxon>
        <taxon>Poaceae</taxon>
        <taxon>BOP clade</taxon>
        <taxon>Oryzoideae</taxon>
        <taxon>Oryzeae</taxon>
        <taxon>Oryzinae</taxon>
        <taxon>Oryza</taxon>
    </lineage>
</organism>
<dbReference type="HOGENOM" id="CLU_1985051_0_0_1"/>
<proteinExistence type="predicted"/>
<protein>
    <submittedName>
        <fullName evidence="1">Uncharacterized protein</fullName>
    </submittedName>
</protein>
<keyword evidence="2" id="KW-1185">Reference proteome</keyword>
<reference evidence="1" key="2">
    <citation type="submission" date="2018-05" db="EMBL/GenBank/DDBJ databases">
        <title>OgluRS3 (Oryza glumaepatula Reference Sequence Version 3).</title>
        <authorList>
            <person name="Zhang J."/>
            <person name="Kudrna D."/>
            <person name="Lee S."/>
            <person name="Talag J."/>
            <person name="Welchert J."/>
            <person name="Wing R.A."/>
        </authorList>
    </citation>
    <scope>NUCLEOTIDE SEQUENCE [LARGE SCALE GENOMIC DNA]</scope>
</reference>
<evidence type="ECO:0000313" key="2">
    <source>
        <dbReference type="Proteomes" id="UP000026961"/>
    </source>
</evidence>
<dbReference type="AlphaFoldDB" id="A0A0D9ZRN7"/>
<evidence type="ECO:0000313" key="1">
    <source>
        <dbReference type="EnsemblPlants" id="OGLUM04G27490.1"/>
    </source>
</evidence>